<dbReference type="EC" id="3.5.2.6" evidence="3 6"/>
<evidence type="ECO:0000256" key="6">
    <source>
        <dbReference type="RuleBase" id="RU361140"/>
    </source>
</evidence>
<evidence type="ECO:0000256" key="7">
    <source>
        <dbReference type="SAM" id="SignalP"/>
    </source>
</evidence>
<dbReference type="InterPro" id="IPR045155">
    <property type="entry name" value="Beta-lactam_cat"/>
</dbReference>
<name>A0A853JFI2_9GAMM</name>
<evidence type="ECO:0000259" key="8">
    <source>
        <dbReference type="Pfam" id="PF13354"/>
    </source>
</evidence>
<evidence type="ECO:0000256" key="2">
    <source>
        <dbReference type="ARBA" id="ARBA00009009"/>
    </source>
</evidence>
<reference evidence="9 10" key="1">
    <citation type="submission" date="2020-07" db="EMBL/GenBank/DDBJ databases">
        <title>Luteimonas sp. SJ-92.</title>
        <authorList>
            <person name="Huang X.-X."/>
            <person name="Xu L."/>
            <person name="Sun J.-Q."/>
        </authorList>
    </citation>
    <scope>NUCLEOTIDE SEQUENCE [LARGE SCALE GENOMIC DNA]</scope>
    <source>
        <strain evidence="9 10">SJ-92</strain>
    </source>
</reference>
<dbReference type="InterPro" id="IPR023650">
    <property type="entry name" value="Beta-lactam_class-A_AS"/>
</dbReference>
<feature type="signal peptide" evidence="7">
    <location>
        <begin position="1"/>
        <end position="28"/>
    </location>
</feature>
<evidence type="ECO:0000256" key="1">
    <source>
        <dbReference type="ARBA" id="ARBA00001526"/>
    </source>
</evidence>
<dbReference type="PANTHER" id="PTHR35333">
    <property type="entry name" value="BETA-LACTAMASE"/>
    <property type="match status" value="1"/>
</dbReference>
<dbReference type="Proteomes" id="UP000578091">
    <property type="component" value="Unassembled WGS sequence"/>
</dbReference>
<keyword evidence="7" id="KW-0732">Signal</keyword>
<evidence type="ECO:0000256" key="3">
    <source>
        <dbReference type="ARBA" id="ARBA00012865"/>
    </source>
</evidence>
<comment type="similarity">
    <text evidence="2 6">Belongs to the class-A beta-lactamase family.</text>
</comment>
<feature type="chain" id="PRO_5033001619" description="Beta-lactamase" evidence="7">
    <location>
        <begin position="29"/>
        <end position="299"/>
    </location>
</feature>
<dbReference type="Pfam" id="PF13354">
    <property type="entry name" value="Beta-lactamase2"/>
    <property type="match status" value="1"/>
</dbReference>
<dbReference type="SUPFAM" id="SSF56601">
    <property type="entry name" value="beta-lactamase/transpeptidase-like"/>
    <property type="match status" value="1"/>
</dbReference>
<dbReference type="InterPro" id="IPR006311">
    <property type="entry name" value="TAT_signal"/>
</dbReference>
<proteinExistence type="inferred from homology"/>
<dbReference type="EMBL" id="JACCKA010000073">
    <property type="protein sequence ID" value="NZA27290.1"/>
    <property type="molecule type" value="Genomic_DNA"/>
</dbReference>
<dbReference type="GO" id="GO:0008800">
    <property type="term" value="F:beta-lactamase activity"/>
    <property type="evidence" value="ECO:0007669"/>
    <property type="project" value="UniProtKB-UniRule"/>
</dbReference>
<dbReference type="PROSITE" id="PS51318">
    <property type="entry name" value="TAT"/>
    <property type="match status" value="1"/>
</dbReference>
<gene>
    <name evidence="9" type="primary">bla</name>
    <name evidence="9" type="ORF">H0E84_12940</name>
</gene>
<keyword evidence="10" id="KW-1185">Reference proteome</keyword>
<comment type="caution">
    <text evidence="9">The sequence shown here is derived from an EMBL/GenBank/DDBJ whole genome shotgun (WGS) entry which is preliminary data.</text>
</comment>
<dbReference type="InterPro" id="IPR012338">
    <property type="entry name" value="Beta-lactam/transpept-like"/>
</dbReference>
<sequence length="299" mass="30984">MIDRRDFLRAAGGALALTGLGSTAAAMATPGFSGLAPALAALERDSGGRLGVAVLDSGSGRHAGLHADERFPMCSTFKVLLAAAVLQRVDRGFERLDRSVPIAESDLVSHSPTAAKHVGADGMPVADLCRATMIQSDNAAANLLLRTIGGPAGLTRFVRGLGDPHTRLDRWETALNSATPGDPRDTTTPAAMARNLQRLLLGNVLHDASRALLTGWLVDNRTGDARLRAGLPERWRAGDKTGTSISAEGRGTANDIAIVWPPGRPPLLVACYLTGAAPDVDAMSAVHAAVARAMAAAIG</sequence>
<dbReference type="InterPro" id="IPR000871">
    <property type="entry name" value="Beta-lactam_class-A"/>
</dbReference>
<evidence type="ECO:0000256" key="4">
    <source>
        <dbReference type="ARBA" id="ARBA00022801"/>
    </source>
</evidence>
<keyword evidence="5 6" id="KW-0046">Antibiotic resistance</keyword>
<evidence type="ECO:0000256" key="5">
    <source>
        <dbReference type="ARBA" id="ARBA00023251"/>
    </source>
</evidence>
<organism evidence="9 10">
    <name type="scientific">Luteimonas salinisoli</name>
    <dbReference type="NCBI Taxonomy" id="2752307"/>
    <lineage>
        <taxon>Bacteria</taxon>
        <taxon>Pseudomonadati</taxon>
        <taxon>Pseudomonadota</taxon>
        <taxon>Gammaproteobacteria</taxon>
        <taxon>Lysobacterales</taxon>
        <taxon>Lysobacteraceae</taxon>
        <taxon>Luteimonas</taxon>
    </lineage>
</organism>
<keyword evidence="4 6" id="KW-0378">Hydrolase</keyword>
<dbReference type="RefSeq" id="WP_180679060.1">
    <property type="nucleotide sequence ID" value="NZ_JACCKA010000073.1"/>
</dbReference>
<dbReference type="PRINTS" id="PR00118">
    <property type="entry name" value="BLACTAMASEA"/>
</dbReference>
<evidence type="ECO:0000313" key="9">
    <source>
        <dbReference type="EMBL" id="NZA27290.1"/>
    </source>
</evidence>
<comment type="catalytic activity">
    <reaction evidence="1 6">
        <text>a beta-lactam + H2O = a substituted beta-amino acid</text>
        <dbReference type="Rhea" id="RHEA:20401"/>
        <dbReference type="ChEBI" id="CHEBI:15377"/>
        <dbReference type="ChEBI" id="CHEBI:35627"/>
        <dbReference type="ChEBI" id="CHEBI:140347"/>
        <dbReference type="EC" id="3.5.2.6"/>
    </reaction>
</comment>
<accession>A0A853JFI2</accession>
<dbReference type="PANTHER" id="PTHR35333:SF3">
    <property type="entry name" value="BETA-LACTAMASE-TYPE TRANSPEPTIDASE FOLD CONTAINING PROTEIN"/>
    <property type="match status" value="1"/>
</dbReference>
<dbReference type="GO" id="GO:0030655">
    <property type="term" value="P:beta-lactam antibiotic catabolic process"/>
    <property type="evidence" value="ECO:0007669"/>
    <property type="project" value="InterPro"/>
</dbReference>
<feature type="domain" description="Beta-lactamase class A catalytic" evidence="8">
    <location>
        <begin position="51"/>
        <end position="270"/>
    </location>
</feature>
<evidence type="ECO:0000313" key="10">
    <source>
        <dbReference type="Proteomes" id="UP000578091"/>
    </source>
</evidence>
<dbReference type="PROSITE" id="PS00146">
    <property type="entry name" value="BETA_LACTAMASE_A"/>
    <property type="match status" value="1"/>
</dbReference>
<dbReference type="AlphaFoldDB" id="A0A853JFI2"/>
<dbReference type="NCBIfam" id="NF033103">
    <property type="entry name" value="bla_class_A"/>
    <property type="match status" value="1"/>
</dbReference>
<protein>
    <recommendedName>
        <fullName evidence="3 6">Beta-lactamase</fullName>
        <ecNumber evidence="3 6">3.5.2.6</ecNumber>
    </recommendedName>
</protein>
<dbReference type="Gene3D" id="3.40.710.10">
    <property type="entry name" value="DD-peptidase/beta-lactamase superfamily"/>
    <property type="match status" value="1"/>
</dbReference>
<dbReference type="GO" id="GO:0046677">
    <property type="term" value="P:response to antibiotic"/>
    <property type="evidence" value="ECO:0007669"/>
    <property type="project" value="UniProtKB-UniRule"/>
</dbReference>